<evidence type="ECO:0000313" key="1">
    <source>
        <dbReference type="EMBL" id="OCJ34441.1"/>
    </source>
</evidence>
<comment type="caution">
    <text evidence="1">The sequence shown here is derived from an EMBL/GenBank/DDBJ whole genome shotgun (WGS) entry which is preliminary data.</text>
</comment>
<protein>
    <submittedName>
        <fullName evidence="1">Uncharacterized protein</fullName>
    </submittedName>
</protein>
<dbReference type="Proteomes" id="UP000093451">
    <property type="component" value="Unassembled WGS sequence"/>
</dbReference>
<evidence type="ECO:0000313" key="2">
    <source>
        <dbReference type="Proteomes" id="UP000093451"/>
    </source>
</evidence>
<proteinExistence type="predicted"/>
<gene>
    <name evidence="1" type="ORF">A6U91_16320</name>
</gene>
<dbReference type="AlphaFoldDB" id="A0AB36EMH4"/>
<accession>A0AB36EMH4</accession>
<reference evidence="1 2" key="1">
    <citation type="journal article" date="2016" name="PeerJ">
        <title>Gall-ID: tools for genotyping gall-causing phytopathogenic bacteria.</title>
        <authorList>
            <person name="Davis E.W.II."/>
            <person name="Weisberg A.J."/>
            <person name="Tabima J.F."/>
            <person name="Grunwald N.J."/>
            <person name="Chang J.H."/>
        </authorList>
    </citation>
    <scope>NUCLEOTIDE SEQUENCE [LARGE SCALE GENOMIC DNA]</scope>
    <source>
        <strain evidence="1 2">N2/73</strain>
    </source>
</reference>
<dbReference type="EMBL" id="LXKT01000025">
    <property type="protein sequence ID" value="OCJ34441.1"/>
    <property type="molecule type" value="Genomic_DNA"/>
</dbReference>
<name>A0AB36EMH4_AGRTU</name>
<organism evidence="1 2">
    <name type="scientific">Agrobacterium tumefaciens</name>
    <dbReference type="NCBI Taxonomy" id="358"/>
    <lineage>
        <taxon>Bacteria</taxon>
        <taxon>Pseudomonadati</taxon>
        <taxon>Pseudomonadota</taxon>
        <taxon>Alphaproteobacteria</taxon>
        <taxon>Hyphomicrobiales</taxon>
        <taxon>Rhizobiaceae</taxon>
        <taxon>Rhizobium/Agrobacterium group</taxon>
        <taxon>Agrobacterium</taxon>
        <taxon>Agrobacterium tumefaciens complex</taxon>
    </lineage>
</organism>
<sequence>MRAVQSHLDVKRIQMPLLAAQIRKMRLNAELEVQIVDLRDRIRSALRVDDLGAGQRIHSQTLPAHL</sequence>